<dbReference type="EMBL" id="JAVFWO010000002">
    <property type="protein sequence ID" value="MDQ7877306.1"/>
    <property type="molecule type" value="Genomic_DNA"/>
</dbReference>
<dbReference type="RefSeq" id="WP_308866739.1">
    <property type="nucleotide sequence ID" value="NZ_JAVFWO010000002.1"/>
</dbReference>
<protein>
    <recommendedName>
        <fullName evidence="3">DUF3253 domain-containing protein</fullName>
    </recommendedName>
</protein>
<organism evidence="1 2">
    <name type="scientific">Microbacterium psychrotolerans</name>
    <dbReference type="NCBI Taxonomy" id="3068321"/>
    <lineage>
        <taxon>Bacteria</taxon>
        <taxon>Bacillati</taxon>
        <taxon>Actinomycetota</taxon>
        <taxon>Actinomycetes</taxon>
        <taxon>Micrococcales</taxon>
        <taxon>Microbacteriaceae</taxon>
        <taxon>Microbacterium</taxon>
    </lineage>
</organism>
<comment type="caution">
    <text evidence="1">The sequence shown here is derived from an EMBL/GenBank/DDBJ whole genome shotgun (WGS) entry which is preliminary data.</text>
</comment>
<evidence type="ECO:0008006" key="3">
    <source>
        <dbReference type="Google" id="ProtNLM"/>
    </source>
</evidence>
<keyword evidence="2" id="KW-1185">Reference proteome</keyword>
<evidence type="ECO:0000313" key="1">
    <source>
        <dbReference type="EMBL" id="MDQ7877306.1"/>
    </source>
</evidence>
<gene>
    <name evidence="1" type="ORF">Q9R08_04880</name>
</gene>
<proteinExistence type="predicted"/>
<sequence length="88" mass="9660">MTDRTAAEAAHVRRMVPRIRRMLADAPEGVARAALRRKLNSREKHLYDAALDLLVAVGDVVALPAASGGTRYRLTESARQPQSEPPSR</sequence>
<accession>A0ABU0Z196</accession>
<name>A0ABU0Z196_9MICO</name>
<reference evidence="1 2" key="1">
    <citation type="submission" date="2023-08" db="EMBL/GenBank/DDBJ databases">
        <title>Microbacterium psychrotolerans sp. nov., a psychrotolerant bacterium isolated from soil in Heilongjiang Province, China.</title>
        <authorList>
            <person name="An P."/>
            <person name="Zhao D."/>
            <person name="Xiang H."/>
        </authorList>
    </citation>
    <scope>NUCLEOTIDE SEQUENCE [LARGE SCALE GENOMIC DNA]</scope>
    <source>
        <strain evidence="1 2">QXD-8</strain>
    </source>
</reference>
<dbReference type="Proteomes" id="UP001235133">
    <property type="component" value="Unassembled WGS sequence"/>
</dbReference>
<evidence type="ECO:0000313" key="2">
    <source>
        <dbReference type="Proteomes" id="UP001235133"/>
    </source>
</evidence>